<dbReference type="GO" id="GO:0061503">
    <property type="term" value="F:tRNA threonylcarbamoyladenosine dehydratase"/>
    <property type="evidence" value="ECO:0007669"/>
    <property type="project" value="TreeGrafter"/>
</dbReference>
<evidence type="ECO:0000259" key="1">
    <source>
        <dbReference type="Pfam" id="PF00899"/>
    </source>
</evidence>
<gene>
    <name evidence="2" type="primary">chlN</name>
    <name evidence="2" type="ORF">PM10SUCC1_23450</name>
</gene>
<organism evidence="2 3">
    <name type="scientific">Propionigenium maris DSM 9537</name>
    <dbReference type="NCBI Taxonomy" id="1123000"/>
    <lineage>
        <taxon>Bacteria</taxon>
        <taxon>Fusobacteriati</taxon>
        <taxon>Fusobacteriota</taxon>
        <taxon>Fusobacteriia</taxon>
        <taxon>Fusobacteriales</taxon>
        <taxon>Fusobacteriaceae</taxon>
        <taxon>Propionigenium</taxon>
    </lineage>
</organism>
<comment type="caution">
    <text evidence="2">The sequence shown here is derived from an EMBL/GenBank/DDBJ whole genome shotgun (WGS) entry which is preliminary data.</text>
</comment>
<dbReference type="AlphaFoldDB" id="A0A9W6GN40"/>
<dbReference type="RefSeq" id="WP_281836207.1">
    <property type="nucleotide sequence ID" value="NZ_BSDY01000010.1"/>
</dbReference>
<keyword evidence="3" id="KW-1185">Reference proteome</keyword>
<dbReference type="Gene3D" id="3.40.50.720">
    <property type="entry name" value="NAD(P)-binding Rossmann-like Domain"/>
    <property type="match status" value="1"/>
</dbReference>
<dbReference type="InterPro" id="IPR035985">
    <property type="entry name" value="Ubiquitin-activating_enz"/>
</dbReference>
<accession>A0A9W6GN40</accession>
<dbReference type="PANTHER" id="PTHR43267">
    <property type="entry name" value="TRNA THREONYLCARBAMOYLADENOSINE DEHYDRATASE"/>
    <property type="match status" value="1"/>
</dbReference>
<evidence type="ECO:0000313" key="2">
    <source>
        <dbReference type="EMBL" id="GLI56831.1"/>
    </source>
</evidence>
<dbReference type="PANTHER" id="PTHR43267:SF1">
    <property type="entry name" value="TRNA THREONYLCARBAMOYLADENOSINE DEHYDRATASE"/>
    <property type="match status" value="1"/>
</dbReference>
<reference evidence="2" key="1">
    <citation type="submission" date="2022-12" db="EMBL/GenBank/DDBJ databases">
        <title>Reference genome sequencing for broad-spectrum identification of bacterial and archaeal isolates by mass spectrometry.</title>
        <authorList>
            <person name="Sekiguchi Y."/>
            <person name="Tourlousse D.M."/>
        </authorList>
    </citation>
    <scope>NUCLEOTIDE SEQUENCE</scope>
    <source>
        <strain evidence="2">10succ1</strain>
    </source>
</reference>
<dbReference type="InterPro" id="IPR045886">
    <property type="entry name" value="ThiF/MoeB/HesA"/>
</dbReference>
<dbReference type="GO" id="GO:0061504">
    <property type="term" value="P:cyclic threonylcarbamoyladenosine biosynthetic process"/>
    <property type="evidence" value="ECO:0007669"/>
    <property type="project" value="TreeGrafter"/>
</dbReference>
<dbReference type="InterPro" id="IPR000594">
    <property type="entry name" value="ThiF_NAD_FAD-bd"/>
</dbReference>
<dbReference type="Pfam" id="PF00899">
    <property type="entry name" value="ThiF"/>
    <property type="match status" value="1"/>
</dbReference>
<name>A0A9W6GN40_9FUSO</name>
<protein>
    <submittedName>
        <fullName evidence="2">Molybdopterin biosynthesis protein MoeB</fullName>
    </submittedName>
</protein>
<sequence length="225" mass="24895">MERYLRNKKLISQEEQERLAQMKVVILGCGGLGGYIIEMLSRIGVGRLTLVDFDTFDESNLNRQLLSTEENLGRAKAREAQMRVKLINSLVEVEVLEERVSEENMDRIIEGAMVVVDALDSIPLKKQVEESCTRMKVPMVHGAIGGWIAQVAVVRPGEFLLEKLYGDTDAGVEAEMGNPSFTPALAASIQAGEVIKLLLNKGDSLKGEVLYIDLENNSFSTLKLL</sequence>
<dbReference type="EMBL" id="BSDY01000010">
    <property type="protein sequence ID" value="GLI56831.1"/>
    <property type="molecule type" value="Genomic_DNA"/>
</dbReference>
<dbReference type="SUPFAM" id="SSF69572">
    <property type="entry name" value="Activating enzymes of the ubiquitin-like proteins"/>
    <property type="match status" value="1"/>
</dbReference>
<evidence type="ECO:0000313" key="3">
    <source>
        <dbReference type="Proteomes" id="UP001144471"/>
    </source>
</evidence>
<dbReference type="Proteomes" id="UP001144471">
    <property type="component" value="Unassembled WGS sequence"/>
</dbReference>
<feature type="domain" description="THIF-type NAD/FAD binding fold" evidence="1">
    <location>
        <begin position="6"/>
        <end position="223"/>
    </location>
</feature>
<dbReference type="CDD" id="cd00757">
    <property type="entry name" value="ThiF_MoeB_HesA_family"/>
    <property type="match status" value="1"/>
</dbReference>
<dbReference type="GO" id="GO:0008641">
    <property type="term" value="F:ubiquitin-like modifier activating enzyme activity"/>
    <property type="evidence" value="ECO:0007669"/>
    <property type="project" value="InterPro"/>
</dbReference>
<proteinExistence type="predicted"/>